<feature type="domain" description="PTS EIIA type-2" evidence="1">
    <location>
        <begin position="6"/>
        <end position="149"/>
    </location>
</feature>
<evidence type="ECO:0000313" key="3">
    <source>
        <dbReference type="Proteomes" id="UP000001494"/>
    </source>
</evidence>
<dbReference type="eggNOG" id="COG1762">
    <property type="taxonomic scope" value="Bacteria"/>
</dbReference>
<dbReference type="SUPFAM" id="SSF55804">
    <property type="entry name" value="Phoshotransferase/anion transport protein"/>
    <property type="match status" value="1"/>
</dbReference>
<sequence length="153" mass="17049">MNELADIIAPDRIEVNFNPSNKKTLFQQVAQWAGREFLINPKVIAERLHERETLGSTGFGHGIAIPHGKLDSLKKVSGFFVRLKEPIEFDAVDKLPVDLLFFLFSPTEAGIDHLRSLACVSRRLRDETLRAKLRGAGSRDALYALLLDDGGHA</sequence>
<protein>
    <submittedName>
        <fullName evidence="2">Putative PTS IIA-like nitrogen-regulatory protein PtsN</fullName>
    </submittedName>
</protein>
<dbReference type="Proteomes" id="UP000001494">
    <property type="component" value="Chromosome"/>
</dbReference>
<dbReference type="CDD" id="cd00211">
    <property type="entry name" value="PTS_IIA_fru"/>
    <property type="match status" value="1"/>
</dbReference>
<dbReference type="PANTHER" id="PTHR47738">
    <property type="entry name" value="PTS SYSTEM FRUCTOSE-LIKE EIIA COMPONENT-RELATED"/>
    <property type="match status" value="1"/>
</dbReference>
<organism evidence="2 3">
    <name type="scientific">Zymomonas mobilis subsp. mobilis (strain ATCC 10988 / DSM 424 / LMG 404 / NCIMB 8938 / NRRL B-806 / ZM1)</name>
    <dbReference type="NCBI Taxonomy" id="555217"/>
    <lineage>
        <taxon>Bacteria</taxon>
        <taxon>Pseudomonadati</taxon>
        <taxon>Pseudomonadota</taxon>
        <taxon>Alphaproteobacteria</taxon>
        <taxon>Sphingomonadales</taxon>
        <taxon>Zymomonadaceae</taxon>
        <taxon>Zymomonas</taxon>
    </lineage>
</organism>
<dbReference type="EMBL" id="CP002850">
    <property type="protein sequence ID" value="AEH62609.1"/>
    <property type="molecule type" value="Genomic_DNA"/>
</dbReference>
<dbReference type="HOGENOM" id="CLU_072531_5_2_5"/>
<evidence type="ECO:0000313" key="2">
    <source>
        <dbReference type="EMBL" id="AEH62609.1"/>
    </source>
</evidence>
<dbReference type="GO" id="GO:0030295">
    <property type="term" value="F:protein kinase activator activity"/>
    <property type="evidence" value="ECO:0007669"/>
    <property type="project" value="TreeGrafter"/>
</dbReference>
<dbReference type="PROSITE" id="PS00372">
    <property type="entry name" value="PTS_EIIA_TYPE_2_HIS"/>
    <property type="match status" value="1"/>
</dbReference>
<dbReference type="RefSeq" id="WP_011240022.1">
    <property type="nucleotide sequence ID" value="NC_017262.1"/>
</dbReference>
<dbReference type="InterPro" id="IPR051541">
    <property type="entry name" value="PTS_SugarTrans_NitroReg"/>
</dbReference>
<evidence type="ECO:0000259" key="1">
    <source>
        <dbReference type="PROSITE" id="PS51094"/>
    </source>
</evidence>
<dbReference type="OrthoDB" id="95460at2"/>
<dbReference type="PANTHER" id="PTHR47738:SF1">
    <property type="entry name" value="NITROGEN REGULATORY PROTEIN"/>
    <property type="match status" value="1"/>
</dbReference>
<gene>
    <name evidence="2" type="ordered locus">Zmob_0768</name>
</gene>
<dbReference type="GeneID" id="79904697"/>
<dbReference type="KEGG" id="zmm:Zmob_0768"/>
<reference evidence="2 3" key="1">
    <citation type="journal article" date="2011" name="J. Bacteriol.">
        <title>Genome sequence of the ethanol-producing Zymomonas mobilis subsp. mobilis lectotype strain ATCC 10988.</title>
        <authorList>
            <person name="Pappas K.M."/>
            <person name="Kouvelis V.N."/>
            <person name="Saunders E."/>
            <person name="Brettin T.S."/>
            <person name="Bruce D."/>
            <person name="Detter C."/>
            <person name="Balakireva M."/>
            <person name="Han C.S."/>
            <person name="Savvakis G."/>
            <person name="Kyrpides N.C."/>
            <person name="Typas M.A."/>
        </authorList>
    </citation>
    <scope>NUCLEOTIDE SEQUENCE [LARGE SCALE GENOMIC DNA]</scope>
    <source>
        <strain evidence="3">ATCC 10988 / DSM 424 / CCUG 17860 / LMG 404 / NCIMB 8938 / NRRL B-806 / ZM1</strain>
    </source>
</reference>
<dbReference type="InterPro" id="IPR002178">
    <property type="entry name" value="PTS_EIIA_type-2_dom"/>
</dbReference>
<dbReference type="InterPro" id="IPR016152">
    <property type="entry name" value="PTrfase/Anion_transptr"/>
</dbReference>
<dbReference type="PROSITE" id="PS51094">
    <property type="entry name" value="PTS_EIIA_TYPE_2"/>
    <property type="match status" value="1"/>
</dbReference>
<dbReference type="Pfam" id="PF00359">
    <property type="entry name" value="PTS_EIIA_2"/>
    <property type="match status" value="1"/>
</dbReference>
<accession>A0A0H3FXV3</accession>
<dbReference type="Gene3D" id="3.40.930.10">
    <property type="entry name" value="Mannitol-specific EII, Chain A"/>
    <property type="match status" value="1"/>
</dbReference>
<proteinExistence type="predicted"/>
<dbReference type="AlphaFoldDB" id="A0A0H3FXV3"/>
<name>A0A0H3FXV3_ZYMMA</name>